<dbReference type="EMBL" id="LT607733">
    <property type="protein sequence ID" value="SCG18738.1"/>
    <property type="molecule type" value="Genomic_DNA"/>
</dbReference>
<proteinExistence type="predicted"/>
<evidence type="ECO:0000313" key="1">
    <source>
        <dbReference type="EMBL" id="SCG18738.1"/>
    </source>
</evidence>
<dbReference type="SUPFAM" id="SSF54637">
    <property type="entry name" value="Thioesterase/thiol ester dehydrase-isomerase"/>
    <property type="match status" value="1"/>
</dbReference>
<dbReference type="RefSeq" id="WP_089002303.1">
    <property type="nucleotide sequence ID" value="NZ_JBFAAC010000003.1"/>
</dbReference>
<dbReference type="Gene3D" id="3.10.129.10">
    <property type="entry name" value="Hotdog Thioesterase"/>
    <property type="match status" value="1"/>
</dbReference>
<keyword evidence="2" id="KW-1185">Reference proteome</keyword>
<name>A0A1C5GG53_MICEH</name>
<dbReference type="CDD" id="cd03443">
    <property type="entry name" value="PaaI_thioesterase"/>
    <property type="match status" value="1"/>
</dbReference>
<organism evidence="1 2">
    <name type="scientific">Micromonospora echinofusca</name>
    <dbReference type="NCBI Taxonomy" id="47858"/>
    <lineage>
        <taxon>Bacteria</taxon>
        <taxon>Bacillati</taxon>
        <taxon>Actinomycetota</taxon>
        <taxon>Actinomycetes</taxon>
        <taxon>Micromonosporales</taxon>
        <taxon>Micromonosporaceae</taxon>
        <taxon>Micromonospora</taxon>
    </lineage>
</organism>
<evidence type="ECO:0000313" key="2">
    <source>
        <dbReference type="Proteomes" id="UP000198251"/>
    </source>
</evidence>
<protein>
    <submittedName>
        <fullName evidence="1">Acyl-coenzyme A thioesterase PaaI, contains HGG motif</fullName>
    </submittedName>
</protein>
<dbReference type="InterPro" id="IPR027961">
    <property type="entry name" value="DUF4442"/>
</dbReference>
<dbReference type="AlphaFoldDB" id="A0A1C5GG53"/>
<accession>A0A1C5GG53</accession>
<dbReference type="Pfam" id="PF14539">
    <property type="entry name" value="DUF4442"/>
    <property type="match status" value="1"/>
</dbReference>
<reference evidence="1 2" key="1">
    <citation type="submission" date="2016-06" db="EMBL/GenBank/DDBJ databases">
        <authorList>
            <person name="Kjaerup R.B."/>
            <person name="Dalgaard T.S."/>
            <person name="Juul-Madsen H.R."/>
        </authorList>
    </citation>
    <scope>NUCLEOTIDE SEQUENCE [LARGE SCALE GENOMIC DNA]</scope>
    <source>
        <strain evidence="1 2">DSM 43913</strain>
    </source>
</reference>
<dbReference type="Proteomes" id="UP000198251">
    <property type="component" value="Chromosome I"/>
</dbReference>
<dbReference type="GeneID" id="95804761"/>
<gene>
    <name evidence="1" type="ORF">GA0070610_5089</name>
</gene>
<sequence>MTIDSRQVAAGILEAVPFARTLGIEFVEVAPEAEGGVRVTVRLPDAPATHNHVGGPHAGAMFTLGETASGAVVLAAFGTLLDRATPLAVRADIAYRKLAMGPVRATARLCRPVAEVVAELESGSRPEFPVQVAIATEEGKQTGEMTVVWTLRPN</sequence>
<dbReference type="InterPro" id="IPR029069">
    <property type="entry name" value="HotDog_dom_sf"/>
</dbReference>